<dbReference type="Proteomes" id="UP000005444">
    <property type="component" value="Chromosome"/>
</dbReference>
<organism evidence="9 10">
    <name type="scientific">Pediococcus claussenii (strain ATCC BAA-344 / DSM 14800 / JCM 18046 / KCTC 3811 / LMG 21948 / P06)</name>
    <dbReference type="NCBI Taxonomy" id="701521"/>
    <lineage>
        <taxon>Bacteria</taxon>
        <taxon>Bacillati</taxon>
        <taxon>Bacillota</taxon>
        <taxon>Bacilli</taxon>
        <taxon>Lactobacillales</taxon>
        <taxon>Lactobacillaceae</taxon>
        <taxon>Pediococcus</taxon>
    </lineage>
</organism>
<keyword evidence="10" id="KW-1185">Reference proteome</keyword>
<evidence type="ECO:0000256" key="5">
    <source>
        <dbReference type="ARBA" id="ARBA00022989"/>
    </source>
</evidence>
<dbReference type="RefSeq" id="WP_014214970.1">
    <property type="nucleotide sequence ID" value="NC_016605.1"/>
</dbReference>
<dbReference type="GO" id="GO:0006886">
    <property type="term" value="P:intracellular protein transport"/>
    <property type="evidence" value="ECO:0007669"/>
    <property type="project" value="InterPro"/>
</dbReference>
<evidence type="ECO:0000256" key="8">
    <source>
        <dbReference type="SAM" id="Phobius"/>
    </source>
</evidence>
<dbReference type="Gene3D" id="1.20.5.1030">
    <property type="entry name" value="Preprotein translocase secy subunit"/>
    <property type="match status" value="1"/>
</dbReference>
<dbReference type="HOGENOM" id="CLU_113663_8_1_9"/>
<keyword evidence="2" id="KW-0813">Transport</keyword>
<name>G8PBM3_PEDCP</name>
<feature type="transmembrane region" description="Helical" evidence="8">
    <location>
        <begin position="30"/>
        <end position="52"/>
    </location>
</feature>
<dbReference type="STRING" id="701521.PECL_470"/>
<dbReference type="PATRIC" id="fig|701521.8.peg.446"/>
<keyword evidence="6" id="KW-0811">Translocation</keyword>
<reference evidence="9 10" key="1">
    <citation type="journal article" date="2012" name="J. Bacteriol.">
        <title>Complete Genome Sequence of the Beer Spoilage Organism Pediococcus claussenii ATCC BAA-344T.</title>
        <authorList>
            <person name="Pittet V."/>
            <person name="Abegunde T."/>
            <person name="Marfleet T."/>
            <person name="Haakensen M."/>
            <person name="Morrow K."/>
            <person name="Jayaprakash T."/>
            <person name="Schroeder K."/>
            <person name="Trost B."/>
            <person name="Byrns S."/>
            <person name="Bergsveinson J."/>
            <person name="Kusalik A."/>
            <person name="Ziola B."/>
        </authorList>
    </citation>
    <scope>NUCLEOTIDE SEQUENCE [LARGE SCALE GENOMIC DNA]</scope>
    <source>
        <strain evidence="9 10">ATCC BAA-344</strain>
    </source>
</reference>
<evidence type="ECO:0000313" key="10">
    <source>
        <dbReference type="Proteomes" id="UP000005444"/>
    </source>
</evidence>
<gene>
    <name evidence="9" type="primary">secE</name>
    <name evidence="9" type="ordered locus">PECL_470</name>
</gene>
<dbReference type="GO" id="GO:0009306">
    <property type="term" value="P:protein secretion"/>
    <property type="evidence" value="ECO:0007669"/>
    <property type="project" value="InterPro"/>
</dbReference>
<dbReference type="InterPro" id="IPR038379">
    <property type="entry name" value="SecE_sf"/>
</dbReference>
<dbReference type="InterPro" id="IPR005807">
    <property type="entry name" value="SecE_bac"/>
</dbReference>
<dbReference type="InterPro" id="IPR001901">
    <property type="entry name" value="Translocase_SecE/Sec61-g"/>
</dbReference>
<dbReference type="eggNOG" id="COG0690">
    <property type="taxonomic scope" value="Bacteria"/>
</dbReference>
<accession>G8PBM3</accession>
<evidence type="ECO:0000256" key="3">
    <source>
        <dbReference type="ARBA" id="ARBA00022692"/>
    </source>
</evidence>
<protein>
    <submittedName>
        <fullName evidence="9">Preprotein translocase, SecE subunit</fullName>
    </submittedName>
</protein>
<evidence type="ECO:0000256" key="6">
    <source>
        <dbReference type="ARBA" id="ARBA00023010"/>
    </source>
</evidence>
<evidence type="ECO:0000313" key="9">
    <source>
        <dbReference type="EMBL" id="AEV94772.1"/>
    </source>
</evidence>
<evidence type="ECO:0000256" key="7">
    <source>
        <dbReference type="ARBA" id="ARBA00023136"/>
    </source>
</evidence>
<evidence type="ECO:0000256" key="4">
    <source>
        <dbReference type="ARBA" id="ARBA00022927"/>
    </source>
</evidence>
<sequence>MFRFFRSVGTEMKNVDWPNGRQLRRDSTTVIGTSLFFIVFLAIVDWLVQLFLKLFV</sequence>
<dbReference type="KEGG" id="pce:PECL_470"/>
<evidence type="ECO:0000256" key="2">
    <source>
        <dbReference type="ARBA" id="ARBA00022448"/>
    </source>
</evidence>
<dbReference type="GO" id="GO:0008320">
    <property type="term" value="F:protein transmembrane transporter activity"/>
    <property type="evidence" value="ECO:0007669"/>
    <property type="project" value="InterPro"/>
</dbReference>
<dbReference type="EMBL" id="CP003137">
    <property type="protein sequence ID" value="AEV94772.1"/>
    <property type="molecule type" value="Genomic_DNA"/>
</dbReference>
<keyword evidence="7 8" id="KW-0472">Membrane</keyword>
<dbReference type="GO" id="GO:0006605">
    <property type="term" value="P:protein targeting"/>
    <property type="evidence" value="ECO:0007669"/>
    <property type="project" value="InterPro"/>
</dbReference>
<keyword evidence="3 8" id="KW-0812">Transmembrane</keyword>
<evidence type="ECO:0000256" key="1">
    <source>
        <dbReference type="ARBA" id="ARBA00004370"/>
    </source>
</evidence>
<proteinExistence type="predicted"/>
<keyword evidence="5 8" id="KW-1133">Transmembrane helix</keyword>
<dbReference type="NCBIfam" id="TIGR00964">
    <property type="entry name" value="secE_bact"/>
    <property type="match status" value="1"/>
</dbReference>
<dbReference type="AlphaFoldDB" id="G8PBM3"/>
<keyword evidence="4" id="KW-0653">Protein transport</keyword>
<comment type="subcellular location">
    <subcellularLocation>
        <location evidence="1">Membrane</location>
    </subcellularLocation>
</comment>
<dbReference type="GO" id="GO:0016020">
    <property type="term" value="C:membrane"/>
    <property type="evidence" value="ECO:0007669"/>
    <property type="project" value="UniProtKB-SubCell"/>
</dbReference>
<dbReference type="Pfam" id="PF00584">
    <property type="entry name" value="SecE"/>
    <property type="match status" value="1"/>
</dbReference>